<dbReference type="AlphaFoldDB" id="A0A401TE60"/>
<proteinExistence type="predicted"/>
<gene>
    <name evidence="2" type="ORF">chiPu_0024775</name>
</gene>
<organism evidence="2 3">
    <name type="scientific">Chiloscyllium punctatum</name>
    <name type="common">Brownbanded bambooshark</name>
    <name type="synonym">Hemiscyllium punctatum</name>
    <dbReference type="NCBI Taxonomy" id="137246"/>
    <lineage>
        <taxon>Eukaryota</taxon>
        <taxon>Metazoa</taxon>
        <taxon>Chordata</taxon>
        <taxon>Craniata</taxon>
        <taxon>Vertebrata</taxon>
        <taxon>Chondrichthyes</taxon>
        <taxon>Elasmobranchii</taxon>
        <taxon>Galeomorphii</taxon>
        <taxon>Galeoidea</taxon>
        <taxon>Orectolobiformes</taxon>
        <taxon>Hemiscylliidae</taxon>
        <taxon>Chiloscyllium</taxon>
    </lineage>
</organism>
<feature type="region of interest" description="Disordered" evidence="1">
    <location>
        <begin position="131"/>
        <end position="169"/>
    </location>
</feature>
<comment type="caution">
    <text evidence="2">The sequence shown here is derived from an EMBL/GenBank/DDBJ whole genome shotgun (WGS) entry which is preliminary data.</text>
</comment>
<dbReference type="EMBL" id="BEZZ01046056">
    <property type="protein sequence ID" value="GCC40918.1"/>
    <property type="molecule type" value="Genomic_DNA"/>
</dbReference>
<evidence type="ECO:0000313" key="3">
    <source>
        <dbReference type="Proteomes" id="UP000287033"/>
    </source>
</evidence>
<name>A0A401TE60_CHIPU</name>
<accession>A0A401TE60</accession>
<dbReference type="Proteomes" id="UP000287033">
    <property type="component" value="Unassembled WGS sequence"/>
</dbReference>
<keyword evidence="3" id="KW-1185">Reference proteome</keyword>
<sequence length="183" mass="19981">MPPTPLRRIGPAVTRSVIRLAGARAMTRPPLNPIVLAVAAHINHWPSGVPFDWTTGRCLHLFLKGAGHGGKSGGRAAGLRVVRKGDRKNKTDSLTLIFISEFLESVEGLCKSRALGKAGYDHAESHAHQMHWNPLPRADPGDPVDVTYLEDLSGGSAEDRNPPPSVQTEPKTRFCICRRWSLQ</sequence>
<evidence type="ECO:0000256" key="1">
    <source>
        <dbReference type="SAM" id="MobiDB-lite"/>
    </source>
</evidence>
<reference evidence="2 3" key="1">
    <citation type="journal article" date="2018" name="Nat. Ecol. Evol.">
        <title>Shark genomes provide insights into elasmobranch evolution and the origin of vertebrates.</title>
        <authorList>
            <person name="Hara Y"/>
            <person name="Yamaguchi K"/>
            <person name="Onimaru K"/>
            <person name="Kadota M"/>
            <person name="Koyanagi M"/>
            <person name="Keeley SD"/>
            <person name="Tatsumi K"/>
            <person name="Tanaka K"/>
            <person name="Motone F"/>
            <person name="Kageyama Y"/>
            <person name="Nozu R"/>
            <person name="Adachi N"/>
            <person name="Nishimura O"/>
            <person name="Nakagawa R"/>
            <person name="Tanegashima C"/>
            <person name="Kiyatake I"/>
            <person name="Matsumoto R"/>
            <person name="Murakumo K"/>
            <person name="Nishida K"/>
            <person name="Terakita A"/>
            <person name="Kuratani S"/>
            <person name="Sato K"/>
            <person name="Hyodo S Kuraku.S."/>
        </authorList>
    </citation>
    <scope>NUCLEOTIDE SEQUENCE [LARGE SCALE GENOMIC DNA]</scope>
</reference>
<protein>
    <submittedName>
        <fullName evidence="2">Uncharacterized protein</fullName>
    </submittedName>
</protein>
<evidence type="ECO:0000313" key="2">
    <source>
        <dbReference type="EMBL" id="GCC40918.1"/>
    </source>
</evidence>